<feature type="active site" evidence="5 6">
    <location>
        <position position="221"/>
    </location>
</feature>
<dbReference type="EMBL" id="RCUV01000013">
    <property type="protein sequence ID" value="RLP69414.1"/>
    <property type="molecule type" value="Genomic_DNA"/>
</dbReference>
<dbReference type="OrthoDB" id="6882680at2"/>
<dbReference type="InterPro" id="IPR016160">
    <property type="entry name" value="Ald_DH_CS_CYS"/>
</dbReference>
<dbReference type="InterPro" id="IPR012394">
    <property type="entry name" value="Aldehyde_DH_NAD(P)"/>
</dbReference>
<comment type="similarity">
    <text evidence="1 4 7">Belongs to the aldehyde dehydrogenase family.</text>
</comment>
<dbReference type="InterPro" id="IPR016163">
    <property type="entry name" value="Ald_DH_C"/>
</dbReference>
<dbReference type="GO" id="GO:0004029">
    <property type="term" value="F:aldehyde dehydrogenase (NAD+) activity"/>
    <property type="evidence" value="ECO:0007669"/>
    <property type="project" value="TreeGrafter"/>
</dbReference>
<evidence type="ECO:0000256" key="2">
    <source>
        <dbReference type="ARBA" id="ARBA00023002"/>
    </source>
</evidence>
<dbReference type="Gene3D" id="3.40.605.10">
    <property type="entry name" value="Aldehyde Dehydrogenase, Chain A, domain 1"/>
    <property type="match status" value="1"/>
</dbReference>
<dbReference type="PANTHER" id="PTHR43570">
    <property type="entry name" value="ALDEHYDE DEHYDROGENASE"/>
    <property type="match status" value="1"/>
</dbReference>
<evidence type="ECO:0000256" key="1">
    <source>
        <dbReference type="ARBA" id="ARBA00009986"/>
    </source>
</evidence>
<evidence type="ECO:0000256" key="5">
    <source>
        <dbReference type="PIRSR" id="PIRSR036492-1"/>
    </source>
</evidence>
<gene>
    <name evidence="9" type="ORF">D9V29_11885</name>
</gene>
<accession>A0A3L6ZND5</accession>
<evidence type="ECO:0000256" key="3">
    <source>
        <dbReference type="ARBA" id="ARBA00023027"/>
    </source>
</evidence>
<keyword evidence="2 4" id="KW-0560">Oxidoreductase</keyword>
<reference evidence="9 10" key="1">
    <citation type="submission" date="2018-10" db="EMBL/GenBank/DDBJ databases">
        <authorList>
            <person name="Li J."/>
        </authorList>
    </citation>
    <scope>NUCLEOTIDE SEQUENCE [LARGE SCALE GENOMIC DNA]</scope>
    <source>
        <strain evidence="9 10">CCTCC AB209002</strain>
    </source>
</reference>
<dbReference type="InterPro" id="IPR016161">
    <property type="entry name" value="Ald_DH/histidinol_DH"/>
</dbReference>
<evidence type="ECO:0000256" key="6">
    <source>
        <dbReference type="PROSITE-ProRule" id="PRU10007"/>
    </source>
</evidence>
<dbReference type="Pfam" id="PF00171">
    <property type="entry name" value="Aldedh"/>
    <property type="match status" value="1"/>
</dbReference>
<feature type="active site" evidence="5">
    <location>
        <position position="255"/>
    </location>
</feature>
<keyword evidence="10" id="KW-1185">Reference proteome</keyword>
<dbReference type="PIRSF" id="PIRSF036492">
    <property type="entry name" value="ALDH"/>
    <property type="match status" value="1"/>
</dbReference>
<organism evidence="9 10">
    <name type="scientific">Mycetocola manganoxydans</name>
    <dbReference type="NCBI Taxonomy" id="699879"/>
    <lineage>
        <taxon>Bacteria</taxon>
        <taxon>Bacillati</taxon>
        <taxon>Actinomycetota</taxon>
        <taxon>Actinomycetes</taxon>
        <taxon>Micrococcales</taxon>
        <taxon>Microbacteriaceae</taxon>
        <taxon>Mycetocola</taxon>
    </lineage>
</organism>
<dbReference type="FunFam" id="3.40.605.10:FF:000004">
    <property type="entry name" value="Aldehyde dehydrogenase"/>
    <property type="match status" value="1"/>
</dbReference>
<dbReference type="PROSITE" id="PS00070">
    <property type="entry name" value="ALDEHYDE_DEHYDR_CYS"/>
    <property type="match status" value="1"/>
</dbReference>
<dbReference type="PANTHER" id="PTHR43570:SF16">
    <property type="entry name" value="ALDEHYDE DEHYDROGENASE TYPE III, ISOFORM Q"/>
    <property type="match status" value="1"/>
</dbReference>
<dbReference type="InterPro" id="IPR016162">
    <property type="entry name" value="Ald_DH_N"/>
</dbReference>
<dbReference type="AlphaFoldDB" id="A0A3L6ZND5"/>
<dbReference type="SUPFAM" id="SSF53720">
    <property type="entry name" value="ALDH-like"/>
    <property type="match status" value="1"/>
</dbReference>
<dbReference type="RefSeq" id="WP_121673545.1">
    <property type="nucleotide sequence ID" value="NZ_BMXM01000009.1"/>
</dbReference>
<dbReference type="PROSITE" id="PS00687">
    <property type="entry name" value="ALDEHYDE_DEHYDR_GLU"/>
    <property type="match status" value="1"/>
</dbReference>
<comment type="caution">
    <text evidence="9">The sequence shown here is derived from an EMBL/GenBank/DDBJ whole genome shotgun (WGS) entry which is preliminary data.</text>
</comment>
<evidence type="ECO:0000259" key="8">
    <source>
        <dbReference type="Pfam" id="PF00171"/>
    </source>
</evidence>
<name>A0A3L6ZND5_9MICO</name>
<evidence type="ECO:0000313" key="9">
    <source>
        <dbReference type="EMBL" id="RLP69414.1"/>
    </source>
</evidence>
<proteinExistence type="inferred from homology"/>
<evidence type="ECO:0000313" key="10">
    <source>
        <dbReference type="Proteomes" id="UP000270299"/>
    </source>
</evidence>
<dbReference type="GO" id="GO:0005737">
    <property type="term" value="C:cytoplasm"/>
    <property type="evidence" value="ECO:0007669"/>
    <property type="project" value="TreeGrafter"/>
</dbReference>
<evidence type="ECO:0000256" key="7">
    <source>
        <dbReference type="RuleBase" id="RU003345"/>
    </source>
</evidence>
<protein>
    <recommendedName>
        <fullName evidence="4">Aldehyde dehydrogenase</fullName>
    </recommendedName>
</protein>
<feature type="domain" description="Aldehyde dehydrogenase" evidence="8">
    <location>
        <begin position="14"/>
        <end position="439"/>
    </location>
</feature>
<dbReference type="CDD" id="cd07087">
    <property type="entry name" value="ALDH_F3-13-14_CALDH-like"/>
    <property type="match status" value="1"/>
</dbReference>
<dbReference type="GO" id="GO:0006081">
    <property type="term" value="P:aldehyde metabolic process"/>
    <property type="evidence" value="ECO:0007669"/>
    <property type="project" value="InterPro"/>
</dbReference>
<dbReference type="FunFam" id="3.40.309.10:FF:000003">
    <property type="entry name" value="Aldehyde dehydrogenase"/>
    <property type="match status" value="1"/>
</dbReference>
<keyword evidence="3" id="KW-0520">NAD</keyword>
<dbReference type="Proteomes" id="UP000270299">
    <property type="component" value="Unassembled WGS sequence"/>
</dbReference>
<dbReference type="InterPro" id="IPR029510">
    <property type="entry name" value="Ald_DH_CS_GLU"/>
</dbReference>
<evidence type="ECO:0000256" key="4">
    <source>
        <dbReference type="PIRNR" id="PIRNR036492"/>
    </source>
</evidence>
<sequence>MSALETTTPRPQTDAAAVVGDLRRTFDSGVTKPLGWRVRQLTAFKRMLIERGDEFERALAADLAKSPTEAQISEIGLIVGEIDYTLRRLRSWLRPRRVPVSVAFAPASAKVVREPLGVVLVIGPWNYPVMLSLVPVVGALAAGNTVLLKPSELAPTSSRLMAELLPQYLDPAAVRVVEGGVEETTELLAERFDHIFFTGNGRVGRIVARAAAEHLTPVTLELGGKSPAFVDDGVDLAVAARRIAWGKFLNAGQTCVAPDYVLATPKTASALIPHLESAIAELYGSEPRESRDYARIVNEHNVDRLSELLDGTTPAIGGGVERAAKYIAPTVLNGVDPDSPIMADEIFGPLLPIVHVSGVSEAIRFITARDKPLALYVFSRNRSVERRFLRETSSGAVGLGIPAAHLLVPGLPFGGVGPSGNGQYHGKYSIDTFSHHKAVLSKPINPDTLRLIYPPHGQLRDLLIRTVIARTWRRTR</sequence>
<dbReference type="Gene3D" id="3.40.309.10">
    <property type="entry name" value="Aldehyde Dehydrogenase, Chain A, domain 2"/>
    <property type="match status" value="1"/>
</dbReference>
<dbReference type="InterPro" id="IPR015590">
    <property type="entry name" value="Aldehyde_DH_dom"/>
</dbReference>